<dbReference type="InterPro" id="IPR007650">
    <property type="entry name" value="Zf-FLZ_dom"/>
</dbReference>
<gene>
    <name evidence="6" type="ORF">LWI28_010879</name>
</gene>
<organism evidence="6 7">
    <name type="scientific">Acer negundo</name>
    <name type="common">Box elder</name>
    <dbReference type="NCBI Taxonomy" id="4023"/>
    <lineage>
        <taxon>Eukaryota</taxon>
        <taxon>Viridiplantae</taxon>
        <taxon>Streptophyta</taxon>
        <taxon>Embryophyta</taxon>
        <taxon>Tracheophyta</taxon>
        <taxon>Spermatophyta</taxon>
        <taxon>Magnoliopsida</taxon>
        <taxon>eudicotyledons</taxon>
        <taxon>Gunneridae</taxon>
        <taxon>Pentapetalae</taxon>
        <taxon>rosids</taxon>
        <taxon>malvids</taxon>
        <taxon>Sapindales</taxon>
        <taxon>Sapindaceae</taxon>
        <taxon>Hippocastanoideae</taxon>
        <taxon>Acereae</taxon>
        <taxon>Acer</taxon>
    </lineage>
</organism>
<keyword evidence="7" id="KW-1185">Reference proteome</keyword>
<accession>A0AAD5JAK3</accession>
<dbReference type="AlphaFoldDB" id="A0AAD5JAK3"/>
<keyword evidence="3" id="KW-0862">Zinc</keyword>
<protein>
    <recommendedName>
        <fullName evidence="5">FLZ-type domain-containing protein</fullName>
    </recommendedName>
</protein>
<dbReference type="GO" id="GO:0008270">
    <property type="term" value="F:zinc ion binding"/>
    <property type="evidence" value="ECO:0007669"/>
    <property type="project" value="UniProtKB-KW"/>
</dbReference>
<feature type="zinc finger region" description="FLZ-type" evidence="4">
    <location>
        <begin position="55"/>
        <end position="107"/>
    </location>
</feature>
<dbReference type="Proteomes" id="UP001064489">
    <property type="component" value="Chromosome 6"/>
</dbReference>
<dbReference type="Pfam" id="PF04570">
    <property type="entry name" value="zf-FLZ"/>
    <property type="match status" value="1"/>
</dbReference>
<keyword evidence="3" id="KW-0863">Zinc-finger</keyword>
<name>A0AAD5JAK3_ACENE</name>
<sequence>MQTKRSRISSFGDSDATTGGALKKLSAELESPQSGIFTVSSPVVIEKSVHGRLASFLEKCHLCWKWISEGDVFMYGLELLPCTCSYMRGFCSPECRDKQFVIEKFDKPYGISAADLAKKKSNVKDKSAGTS</sequence>
<feature type="domain" description="FLZ-type" evidence="5">
    <location>
        <begin position="55"/>
        <end position="107"/>
    </location>
</feature>
<dbReference type="EMBL" id="JAJSOW010000004">
    <property type="protein sequence ID" value="KAI9191616.1"/>
    <property type="molecule type" value="Genomic_DNA"/>
</dbReference>
<keyword evidence="2" id="KW-0479">Metal-binding</keyword>
<reference evidence="6" key="2">
    <citation type="submission" date="2023-02" db="EMBL/GenBank/DDBJ databases">
        <authorList>
            <person name="Swenson N.G."/>
            <person name="Wegrzyn J.L."/>
            <person name="Mcevoy S.L."/>
        </authorList>
    </citation>
    <scope>NUCLEOTIDE SEQUENCE</scope>
    <source>
        <strain evidence="6">91603</strain>
        <tissue evidence="6">Leaf</tissue>
    </source>
</reference>
<reference evidence="6" key="1">
    <citation type="journal article" date="2022" name="Plant J.">
        <title>Strategies of tolerance reflected in two North American maple genomes.</title>
        <authorList>
            <person name="McEvoy S.L."/>
            <person name="Sezen U.U."/>
            <person name="Trouern-Trend A."/>
            <person name="McMahon S.M."/>
            <person name="Schaberg P.G."/>
            <person name="Yang J."/>
            <person name="Wegrzyn J.L."/>
            <person name="Swenson N.G."/>
        </authorList>
    </citation>
    <scope>NUCLEOTIDE SEQUENCE</scope>
    <source>
        <strain evidence="6">91603</strain>
    </source>
</reference>
<comment type="similarity">
    <text evidence="1">Belongs to the FLZ family.</text>
</comment>
<evidence type="ECO:0000256" key="4">
    <source>
        <dbReference type="PROSITE-ProRule" id="PRU01131"/>
    </source>
</evidence>
<evidence type="ECO:0000256" key="2">
    <source>
        <dbReference type="ARBA" id="ARBA00022723"/>
    </source>
</evidence>
<comment type="caution">
    <text evidence="6">The sequence shown here is derived from an EMBL/GenBank/DDBJ whole genome shotgun (WGS) entry which is preliminary data.</text>
</comment>
<evidence type="ECO:0000256" key="3">
    <source>
        <dbReference type="ARBA" id="ARBA00022771"/>
    </source>
</evidence>
<proteinExistence type="inferred from homology"/>
<evidence type="ECO:0000313" key="6">
    <source>
        <dbReference type="EMBL" id="KAI9191616.1"/>
    </source>
</evidence>
<evidence type="ECO:0000313" key="7">
    <source>
        <dbReference type="Proteomes" id="UP001064489"/>
    </source>
</evidence>
<evidence type="ECO:0000259" key="5">
    <source>
        <dbReference type="PROSITE" id="PS51795"/>
    </source>
</evidence>
<evidence type="ECO:0000256" key="1">
    <source>
        <dbReference type="ARBA" id="ARBA00009374"/>
    </source>
</evidence>
<dbReference type="PROSITE" id="PS51795">
    <property type="entry name" value="ZF_FLZ"/>
    <property type="match status" value="1"/>
</dbReference>